<dbReference type="Proteomes" id="UP000184278">
    <property type="component" value="Unassembled WGS sequence"/>
</dbReference>
<dbReference type="AlphaFoldDB" id="A0A1M6G7G6"/>
<feature type="transmembrane region" description="Helical" evidence="5">
    <location>
        <begin position="252"/>
        <end position="274"/>
    </location>
</feature>
<dbReference type="Gene3D" id="3.90.550.10">
    <property type="entry name" value="Spore Coat Polysaccharide Biosynthesis Protein SpsA, Chain A"/>
    <property type="match status" value="1"/>
</dbReference>
<dbReference type="CDD" id="cd04186">
    <property type="entry name" value="GT_2_like_c"/>
    <property type="match status" value="1"/>
</dbReference>
<dbReference type="SUPFAM" id="SSF53448">
    <property type="entry name" value="Nucleotide-diphospho-sugar transferases"/>
    <property type="match status" value="1"/>
</dbReference>
<evidence type="ECO:0000313" key="8">
    <source>
        <dbReference type="Proteomes" id="UP000184278"/>
    </source>
</evidence>
<dbReference type="GeneID" id="89508374"/>
<keyword evidence="4" id="KW-0808">Transferase</keyword>
<evidence type="ECO:0000256" key="2">
    <source>
        <dbReference type="ARBA" id="ARBA00006739"/>
    </source>
</evidence>
<dbReference type="PANTHER" id="PTHR43179">
    <property type="entry name" value="RHAMNOSYLTRANSFERASE WBBL"/>
    <property type="match status" value="1"/>
</dbReference>
<dbReference type="InterPro" id="IPR029044">
    <property type="entry name" value="Nucleotide-diphossugar_trans"/>
</dbReference>
<reference evidence="8" key="1">
    <citation type="submission" date="2016-11" db="EMBL/GenBank/DDBJ databases">
        <authorList>
            <person name="Varghese N."/>
            <person name="Submissions S."/>
        </authorList>
    </citation>
    <scope>NUCLEOTIDE SEQUENCE [LARGE SCALE GENOMIC DNA]</scope>
    <source>
        <strain evidence="8">DSM 3071</strain>
    </source>
</reference>
<comment type="similarity">
    <text evidence="2">Belongs to the glycosyltransferase 2 family.</text>
</comment>
<evidence type="ECO:0000313" key="7">
    <source>
        <dbReference type="EMBL" id="SHJ05935.1"/>
    </source>
</evidence>
<keyword evidence="8" id="KW-1185">Reference proteome</keyword>
<keyword evidence="5" id="KW-0812">Transmembrane</keyword>
<proteinExistence type="inferred from homology"/>
<organism evidence="7 8">
    <name type="scientific">Butyrivibrio fibrisolvens DSM 3071</name>
    <dbReference type="NCBI Taxonomy" id="1121131"/>
    <lineage>
        <taxon>Bacteria</taxon>
        <taxon>Bacillati</taxon>
        <taxon>Bacillota</taxon>
        <taxon>Clostridia</taxon>
        <taxon>Lachnospirales</taxon>
        <taxon>Lachnospiraceae</taxon>
        <taxon>Butyrivibrio</taxon>
    </lineage>
</organism>
<evidence type="ECO:0000259" key="6">
    <source>
        <dbReference type="Pfam" id="PF00535"/>
    </source>
</evidence>
<dbReference type="Pfam" id="PF00535">
    <property type="entry name" value="Glycos_transf_2"/>
    <property type="match status" value="1"/>
</dbReference>
<dbReference type="OrthoDB" id="9771846at2"/>
<dbReference type="STRING" id="1121131.SAMN02745229_04041"/>
<dbReference type="RefSeq" id="WP_073390459.1">
    <property type="nucleotide sequence ID" value="NZ_FQXK01000061.1"/>
</dbReference>
<dbReference type="EMBL" id="FQXK01000061">
    <property type="protein sequence ID" value="SHJ05935.1"/>
    <property type="molecule type" value="Genomic_DNA"/>
</dbReference>
<protein>
    <recommendedName>
        <fullName evidence="6">Glycosyltransferase 2-like domain-containing protein</fullName>
    </recommendedName>
</protein>
<keyword evidence="5" id="KW-1133">Transmembrane helix</keyword>
<evidence type="ECO:0000256" key="1">
    <source>
        <dbReference type="ARBA" id="ARBA00004776"/>
    </source>
</evidence>
<keyword evidence="3" id="KW-0328">Glycosyltransferase</keyword>
<dbReference type="InterPro" id="IPR001173">
    <property type="entry name" value="Glyco_trans_2-like"/>
</dbReference>
<dbReference type="GO" id="GO:0016757">
    <property type="term" value="F:glycosyltransferase activity"/>
    <property type="evidence" value="ECO:0007669"/>
    <property type="project" value="UniProtKB-KW"/>
</dbReference>
<name>A0A1M6G7G6_BUTFI</name>
<evidence type="ECO:0000256" key="3">
    <source>
        <dbReference type="ARBA" id="ARBA00022676"/>
    </source>
</evidence>
<evidence type="ECO:0000256" key="5">
    <source>
        <dbReference type="SAM" id="Phobius"/>
    </source>
</evidence>
<dbReference type="PANTHER" id="PTHR43179:SF12">
    <property type="entry name" value="GALACTOFURANOSYLTRANSFERASE GLFT2"/>
    <property type="match status" value="1"/>
</dbReference>
<comment type="pathway">
    <text evidence="1">Cell wall biogenesis; cell wall polysaccharide biosynthesis.</text>
</comment>
<evidence type="ECO:0000256" key="4">
    <source>
        <dbReference type="ARBA" id="ARBA00022679"/>
    </source>
</evidence>
<sequence length="330" mass="36517">MSKTTVIIPNYNGMKYIKNCIDSLLIQTLPSDIIIVDNASTDGSIKFLKDNYDGELTCSNGAKIHSTVLCLDSNTGFSNAVNKGIELAGSEYVFLLNNDTVCRKDCIEKLENAMNHKKKAFSVQALMVSLNNPNIVDDSGDYYSAIGWAFTDGKDKPAEGFSKRKAITSSCAGAAIYRKSVFDKIGGFDVAHFCYLEDVDVGIRAKVFGYVNLLEPEAVVLHAGSATSGSRYNEFKQKLTAGNNIYLIYKNFPALMVILNLPLIILGIIIKAAFFAKKGLGKAYFEGLSQGFGKIIKNRDKKVRFKTDNLKNYLTLQIELWINTIKRFVK</sequence>
<gene>
    <name evidence="7" type="ORF">SAMN02745229_04041</name>
</gene>
<accession>A0A1M6G7G6</accession>
<keyword evidence="5" id="KW-0472">Membrane</keyword>
<feature type="domain" description="Glycosyltransferase 2-like" evidence="6">
    <location>
        <begin position="5"/>
        <end position="186"/>
    </location>
</feature>